<dbReference type="GO" id="GO:0005829">
    <property type="term" value="C:cytosol"/>
    <property type="evidence" value="ECO:0007669"/>
    <property type="project" value="TreeGrafter"/>
</dbReference>
<dbReference type="EC" id="6.3.5.2" evidence="4"/>
<dbReference type="FunFam" id="3.40.50.880:FF:000003">
    <property type="entry name" value="Anthranilate synthase component II"/>
    <property type="match status" value="1"/>
</dbReference>
<dbReference type="Gene3D" id="3.40.50.880">
    <property type="match status" value="1"/>
</dbReference>
<dbReference type="EMBL" id="CDGJ01000078">
    <property type="protein sequence ID" value="CEJ08112.1"/>
    <property type="molecule type" value="Genomic_DNA"/>
</dbReference>
<dbReference type="Proteomes" id="UP000836597">
    <property type="component" value="Chromosome"/>
</dbReference>
<feature type="domain" description="Glutamine amidotransferase" evidence="2">
    <location>
        <begin position="4"/>
        <end position="193"/>
    </location>
</feature>
<dbReference type="PRINTS" id="PR00096">
    <property type="entry name" value="GATASE"/>
</dbReference>
<dbReference type="InterPro" id="IPR017926">
    <property type="entry name" value="GATASE"/>
</dbReference>
<dbReference type="GO" id="GO:0004049">
    <property type="term" value="F:anthranilate synthase activity"/>
    <property type="evidence" value="ECO:0007669"/>
    <property type="project" value="UniProtKB-EC"/>
</dbReference>
<dbReference type="InterPro" id="IPR050472">
    <property type="entry name" value="Anth_synth/Amidotransfase"/>
</dbReference>
<reference evidence="4" key="1">
    <citation type="submission" date="2014-11" db="EMBL/GenBank/DDBJ databases">
        <authorList>
            <person name="Hornung B.V."/>
        </authorList>
    </citation>
    <scope>NUCLEOTIDE SEQUENCE</scope>
    <source>
        <strain evidence="4">INE</strain>
    </source>
</reference>
<dbReference type="GO" id="GO:0003922">
    <property type="term" value="F:GMP synthase (glutamine-hydrolyzing) activity"/>
    <property type="evidence" value="ECO:0007669"/>
    <property type="project" value="UniProtKB-EC"/>
</dbReference>
<evidence type="ECO:0000256" key="1">
    <source>
        <dbReference type="ARBA" id="ARBA00022962"/>
    </source>
</evidence>
<sequence>MLTVIDNYDSFTYNLAQALGRLGGEEVRVWRNDERTVAEILAEKPAGIILSPGPCTPAEAGISLELVQELGERAARGGGALPILGVCLGHQALAMAFGGQVVRAPEIVHGKASAVYHCGEGLFAGLEQGFKAGRYHSLMVEKESLGPQWAITAQTAEGLVMGIEHREYPFYGLQFHPESILTPDGDTILRTFLSVVEGNTAAPGPERKYG</sequence>
<dbReference type="EC" id="4.1.3.27" evidence="3 4"/>
<dbReference type="PROSITE" id="PS51273">
    <property type="entry name" value="GATASE_TYPE_1"/>
    <property type="match status" value="1"/>
</dbReference>
<reference evidence="3" key="2">
    <citation type="submission" date="2020-01" db="EMBL/GenBank/DDBJ databases">
        <authorList>
            <person name="Hornung B."/>
        </authorList>
    </citation>
    <scope>NUCLEOTIDE SEQUENCE</scope>
    <source>
        <strain evidence="3">PacBioINE</strain>
    </source>
</reference>
<keyword evidence="3" id="KW-0456">Lyase</keyword>
<evidence type="ECO:0000313" key="3">
    <source>
        <dbReference type="EMBL" id="CAA7602045.1"/>
    </source>
</evidence>
<dbReference type="NCBIfam" id="TIGR00566">
    <property type="entry name" value="trpG_papA"/>
    <property type="match status" value="1"/>
</dbReference>
<dbReference type="InterPro" id="IPR006221">
    <property type="entry name" value="TrpG/PapA_dom"/>
</dbReference>
<name>A0A8S0Y3G5_9FIRM</name>
<dbReference type="SUPFAM" id="SSF52317">
    <property type="entry name" value="Class I glutamine amidotransferase-like"/>
    <property type="match status" value="1"/>
</dbReference>
<dbReference type="KEGG" id="aacx:DEACI_2717"/>
<gene>
    <name evidence="4" type="ORF">DEACI_2587</name>
    <name evidence="3" type="ORF">DEACI_2717</name>
</gene>
<dbReference type="AlphaFoldDB" id="A0A8S0Y3G5"/>
<evidence type="ECO:0000313" key="5">
    <source>
        <dbReference type="Proteomes" id="UP001071230"/>
    </source>
</evidence>
<dbReference type="EMBL" id="LR746496">
    <property type="protein sequence ID" value="CAA7602045.1"/>
    <property type="molecule type" value="Genomic_DNA"/>
</dbReference>
<accession>A0A8S0Y3G5</accession>
<dbReference type="Pfam" id="PF00117">
    <property type="entry name" value="GATase"/>
    <property type="match status" value="1"/>
</dbReference>
<dbReference type="PANTHER" id="PTHR43418">
    <property type="entry name" value="MULTIFUNCTIONAL TRYPTOPHAN BIOSYNTHESIS PROTEIN-RELATED"/>
    <property type="match status" value="1"/>
</dbReference>
<keyword evidence="4" id="KW-0436">Ligase</keyword>
<evidence type="ECO:0000313" key="4">
    <source>
        <dbReference type="EMBL" id="CEJ08112.1"/>
    </source>
</evidence>
<dbReference type="InterPro" id="IPR029062">
    <property type="entry name" value="Class_I_gatase-like"/>
</dbReference>
<organism evidence="3">
    <name type="scientific">Acididesulfobacillus acetoxydans</name>
    <dbReference type="NCBI Taxonomy" id="1561005"/>
    <lineage>
        <taxon>Bacteria</taxon>
        <taxon>Bacillati</taxon>
        <taxon>Bacillota</taxon>
        <taxon>Clostridia</taxon>
        <taxon>Eubacteriales</taxon>
        <taxon>Peptococcaceae</taxon>
        <taxon>Acididesulfobacillus</taxon>
    </lineage>
</organism>
<dbReference type="CDD" id="cd01743">
    <property type="entry name" value="GATase1_Anthranilate_Synthase"/>
    <property type="match status" value="1"/>
</dbReference>
<keyword evidence="5" id="KW-1185">Reference proteome</keyword>
<protein>
    <submittedName>
        <fullName evidence="3 4">Anthranilate synthase</fullName>
        <ecNumber evidence="3 4">4.1.3.27</ecNumber>
        <ecNumber evidence="4">6.3.5.2</ecNumber>
    </submittedName>
</protein>
<evidence type="ECO:0000259" key="2">
    <source>
        <dbReference type="Pfam" id="PF00117"/>
    </source>
</evidence>
<dbReference type="PANTHER" id="PTHR43418:SF4">
    <property type="entry name" value="MULTIFUNCTIONAL TRYPTOPHAN BIOSYNTHESIS PROTEIN"/>
    <property type="match status" value="1"/>
</dbReference>
<keyword evidence="1 4" id="KW-0315">Glutamine amidotransferase</keyword>
<dbReference type="GO" id="GO:0000162">
    <property type="term" value="P:L-tryptophan biosynthetic process"/>
    <property type="evidence" value="ECO:0007669"/>
    <property type="project" value="TreeGrafter"/>
</dbReference>
<proteinExistence type="predicted"/>
<dbReference type="PRINTS" id="PR00097">
    <property type="entry name" value="ANTSNTHASEII"/>
</dbReference>
<dbReference type="Proteomes" id="UP001071230">
    <property type="component" value="Unassembled WGS sequence"/>
</dbReference>
<dbReference type="RefSeq" id="WP_240986844.1">
    <property type="nucleotide sequence ID" value="NZ_CDGJ01000078.1"/>
</dbReference>